<proteinExistence type="predicted"/>
<evidence type="ECO:0000313" key="1">
    <source>
        <dbReference type="EMBL" id="KAF3228517.1"/>
    </source>
</evidence>
<evidence type="ECO:0000313" key="2">
    <source>
        <dbReference type="Proteomes" id="UP000483672"/>
    </source>
</evidence>
<sequence>MVSALGPQEQDYSPLILHMPIIPTTPQHAGKPASFCIKSILANRKPFGLLADKTFNWPATCDAALMKEAVIEVPRLVDNFFAWWVNQVFAQTELPGWNSWYCTLVADLHRYRHWHNEDPVRWEFSEIAAVLDPKYTALRKTTVWVWRPEMVECIKDLEEFLCAPDGMKLARWFTWNRAMPQQPTGPQIEKGVVPYRFTCLCLRSPQDPEVIQYDEEWEFEWGEYVSFKTDYWGEKKKSLNLRFLFTWCLPVVYPDF</sequence>
<dbReference type="EMBL" id="WIPF01000015">
    <property type="protein sequence ID" value="KAF3228517.1"/>
    <property type="molecule type" value="Genomic_DNA"/>
</dbReference>
<protein>
    <submittedName>
        <fullName evidence="1">Uncharacterized protein</fullName>
    </submittedName>
</protein>
<name>A0A6G1MBX7_ORBOL</name>
<accession>A0A6G1MBX7</accession>
<reference evidence="1 2" key="1">
    <citation type="submission" date="2019-06" db="EMBL/GenBank/DDBJ databases">
        <authorList>
            <person name="Palmer J.M."/>
        </authorList>
    </citation>
    <scope>NUCLEOTIDE SEQUENCE [LARGE SCALE GENOMIC DNA]</scope>
    <source>
        <strain evidence="1 2">TWF191</strain>
    </source>
</reference>
<organism evidence="1 2">
    <name type="scientific">Orbilia oligospora</name>
    <name type="common">Nematode-trapping fungus</name>
    <name type="synonym">Arthrobotrys oligospora</name>
    <dbReference type="NCBI Taxonomy" id="2813651"/>
    <lineage>
        <taxon>Eukaryota</taxon>
        <taxon>Fungi</taxon>
        <taxon>Dikarya</taxon>
        <taxon>Ascomycota</taxon>
        <taxon>Pezizomycotina</taxon>
        <taxon>Orbiliomycetes</taxon>
        <taxon>Orbiliales</taxon>
        <taxon>Orbiliaceae</taxon>
        <taxon>Orbilia</taxon>
    </lineage>
</organism>
<gene>
    <name evidence="1" type="ORF">TWF191_002373</name>
</gene>
<dbReference type="Proteomes" id="UP000483672">
    <property type="component" value="Unassembled WGS sequence"/>
</dbReference>
<comment type="caution">
    <text evidence="1">The sequence shown here is derived from an EMBL/GenBank/DDBJ whole genome shotgun (WGS) entry which is preliminary data.</text>
</comment>
<dbReference type="AlphaFoldDB" id="A0A6G1MBX7"/>